<sequence>MNHKDLEVWKKSMDLVESIYQMTNDFPDSEKFGLTNQIRRAVVSIPSNIAEGSGRKSDKELIQFIHIAIGSLAEVETQYLISLRLKYVVRNEIIENELIVLNKLLIGFKNYLLKK</sequence>
<dbReference type="AlphaFoldDB" id="A0A1H6QYP6"/>
<dbReference type="PANTHER" id="PTHR38471:SF2">
    <property type="entry name" value="FOUR HELIX BUNDLE PROTEIN"/>
    <property type="match status" value="1"/>
</dbReference>
<dbReference type="NCBIfam" id="TIGR02436">
    <property type="entry name" value="four helix bundle protein"/>
    <property type="match status" value="1"/>
</dbReference>
<reference evidence="2" key="1">
    <citation type="submission" date="2016-10" db="EMBL/GenBank/DDBJ databases">
        <authorList>
            <person name="Varghese N."/>
            <person name="Submissions S."/>
        </authorList>
    </citation>
    <scope>NUCLEOTIDE SEQUENCE [LARGE SCALE GENOMIC DNA]</scope>
    <source>
        <strain evidence="2">DSM 17934</strain>
    </source>
</reference>
<evidence type="ECO:0000313" key="2">
    <source>
        <dbReference type="Proteomes" id="UP000199702"/>
    </source>
</evidence>
<accession>A0A1H6QYP6</accession>
<organism evidence="1 2">
    <name type="scientific">Flavobacterium terrigena</name>
    <dbReference type="NCBI Taxonomy" id="402734"/>
    <lineage>
        <taxon>Bacteria</taxon>
        <taxon>Pseudomonadati</taxon>
        <taxon>Bacteroidota</taxon>
        <taxon>Flavobacteriia</taxon>
        <taxon>Flavobacteriales</taxon>
        <taxon>Flavobacteriaceae</taxon>
        <taxon>Flavobacterium</taxon>
    </lineage>
</organism>
<proteinExistence type="predicted"/>
<dbReference type="InterPro" id="IPR012657">
    <property type="entry name" value="23S_rRNA-intervening_sequence"/>
</dbReference>
<dbReference type="Proteomes" id="UP000199702">
    <property type="component" value="Unassembled WGS sequence"/>
</dbReference>
<dbReference type="STRING" id="402734.SAMN05660918_0879"/>
<dbReference type="PANTHER" id="PTHR38471">
    <property type="entry name" value="FOUR HELIX BUNDLE PROTEIN"/>
    <property type="match status" value="1"/>
</dbReference>
<dbReference type="Gene3D" id="1.20.1440.60">
    <property type="entry name" value="23S rRNA-intervening sequence"/>
    <property type="match status" value="1"/>
</dbReference>
<dbReference type="EMBL" id="FNYA01000001">
    <property type="protein sequence ID" value="SEI48623.1"/>
    <property type="molecule type" value="Genomic_DNA"/>
</dbReference>
<evidence type="ECO:0000313" key="1">
    <source>
        <dbReference type="EMBL" id="SEI48623.1"/>
    </source>
</evidence>
<protein>
    <submittedName>
        <fullName evidence="1">Four helix bundle protein</fullName>
    </submittedName>
</protein>
<gene>
    <name evidence="1" type="ORF">SAMN05660918_0879</name>
</gene>
<dbReference type="CDD" id="cd16377">
    <property type="entry name" value="23S_rRNA_IVP_like"/>
    <property type="match status" value="1"/>
</dbReference>
<dbReference type="SUPFAM" id="SSF158446">
    <property type="entry name" value="IVS-encoded protein-like"/>
    <property type="match status" value="1"/>
</dbReference>
<keyword evidence="2" id="KW-1185">Reference proteome</keyword>
<dbReference type="RefSeq" id="WP_177169105.1">
    <property type="nucleotide sequence ID" value="NZ_CBCSJU010000001.1"/>
</dbReference>
<dbReference type="InterPro" id="IPR036583">
    <property type="entry name" value="23S_rRNA_IVS_sf"/>
</dbReference>
<name>A0A1H6QYP6_9FLAO</name>
<dbReference type="Pfam" id="PF05635">
    <property type="entry name" value="23S_rRNA_IVP"/>
    <property type="match status" value="1"/>
</dbReference>